<dbReference type="Proteomes" id="UP000228934">
    <property type="component" value="Unassembled WGS sequence"/>
</dbReference>
<sequence length="257" mass="28642">MEWRRVRTSVEFLSVTSGKFNPGIVLGVIVIVTYNNGEIKKKNKTPAIASDVFLIYKVSGPSYWEGAFIELQIDSTVDGRCFCHMGFDTFTSSLLCFSNDSSTLWLFHRWYLKFKTSILPCLRAAFRVCVCENTASQHPFTSSSVHEALKDNFVIFTGTSRSGDVARETLLSGTPTPIPPPSLMPMVLCCVSEPIRRESGRAAAQCLNGHTELRLKCPHCKLLAVGALGRRERPGELKWDPRRGPRMLCAVVLHRAS</sequence>
<organism evidence="2 3">
    <name type="scientific">Aquarana catesbeiana</name>
    <name type="common">American bullfrog</name>
    <name type="synonym">Rana catesbeiana</name>
    <dbReference type="NCBI Taxonomy" id="8400"/>
    <lineage>
        <taxon>Eukaryota</taxon>
        <taxon>Metazoa</taxon>
        <taxon>Chordata</taxon>
        <taxon>Craniata</taxon>
        <taxon>Vertebrata</taxon>
        <taxon>Euteleostomi</taxon>
        <taxon>Amphibia</taxon>
        <taxon>Batrachia</taxon>
        <taxon>Anura</taxon>
        <taxon>Neobatrachia</taxon>
        <taxon>Ranoidea</taxon>
        <taxon>Ranidae</taxon>
        <taxon>Aquarana</taxon>
    </lineage>
</organism>
<keyword evidence="1" id="KW-0812">Transmembrane</keyword>
<gene>
    <name evidence="2" type="ORF">AB205_0144710</name>
</gene>
<evidence type="ECO:0000313" key="2">
    <source>
        <dbReference type="EMBL" id="PIO32225.1"/>
    </source>
</evidence>
<proteinExistence type="predicted"/>
<keyword evidence="1" id="KW-0472">Membrane</keyword>
<accession>A0A2G9RWT7</accession>
<name>A0A2G9RWT7_AQUCT</name>
<keyword evidence="3" id="KW-1185">Reference proteome</keyword>
<reference evidence="3" key="1">
    <citation type="journal article" date="2017" name="Nat. Commun.">
        <title>The North American bullfrog draft genome provides insight into hormonal regulation of long noncoding RNA.</title>
        <authorList>
            <person name="Hammond S.A."/>
            <person name="Warren R.L."/>
            <person name="Vandervalk B.P."/>
            <person name="Kucuk E."/>
            <person name="Khan H."/>
            <person name="Gibb E.A."/>
            <person name="Pandoh P."/>
            <person name="Kirk H."/>
            <person name="Zhao Y."/>
            <person name="Jones M."/>
            <person name="Mungall A.J."/>
            <person name="Coope R."/>
            <person name="Pleasance S."/>
            <person name="Moore R.A."/>
            <person name="Holt R.A."/>
            <person name="Round J.M."/>
            <person name="Ohora S."/>
            <person name="Walle B.V."/>
            <person name="Veldhoen N."/>
            <person name="Helbing C.C."/>
            <person name="Birol I."/>
        </authorList>
    </citation>
    <scope>NUCLEOTIDE SEQUENCE [LARGE SCALE GENOMIC DNA]</scope>
</reference>
<evidence type="ECO:0000313" key="3">
    <source>
        <dbReference type="Proteomes" id="UP000228934"/>
    </source>
</evidence>
<protein>
    <submittedName>
        <fullName evidence="2">Uncharacterized protein</fullName>
    </submittedName>
</protein>
<dbReference type="EMBL" id="KV930983">
    <property type="protein sequence ID" value="PIO32225.1"/>
    <property type="molecule type" value="Genomic_DNA"/>
</dbReference>
<dbReference type="AlphaFoldDB" id="A0A2G9RWT7"/>
<feature type="transmembrane region" description="Helical" evidence="1">
    <location>
        <begin position="20"/>
        <end position="37"/>
    </location>
</feature>
<dbReference type="OrthoDB" id="10252231at2759"/>
<evidence type="ECO:0000256" key="1">
    <source>
        <dbReference type="SAM" id="Phobius"/>
    </source>
</evidence>
<keyword evidence="1" id="KW-1133">Transmembrane helix</keyword>